<feature type="compositionally biased region" description="Acidic residues" evidence="10">
    <location>
        <begin position="415"/>
        <end position="487"/>
    </location>
</feature>
<dbReference type="AlphaFoldDB" id="A0A813M8Z5"/>
<evidence type="ECO:0000256" key="1">
    <source>
        <dbReference type="ARBA" id="ARBA00001936"/>
    </source>
</evidence>
<dbReference type="GO" id="GO:0004722">
    <property type="term" value="F:protein serine/threonine phosphatase activity"/>
    <property type="evidence" value="ECO:0007669"/>
    <property type="project" value="UniProtKB-EC"/>
</dbReference>
<keyword evidence="7 9" id="KW-0904">Protein phosphatase</keyword>
<evidence type="ECO:0000256" key="7">
    <source>
        <dbReference type="ARBA" id="ARBA00022912"/>
    </source>
</evidence>
<evidence type="ECO:0000259" key="11">
    <source>
        <dbReference type="PROSITE" id="PS51746"/>
    </source>
</evidence>
<evidence type="ECO:0000256" key="2">
    <source>
        <dbReference type="ARBA" id="ARBA00006702"/>
    </source>
</evidence>
<feature type="region of interest" description="Disordered" evidence="10">
    <location>
        <begin position="113"/>
        <end position="159"/>
    </location>
</feature>
<keyword evidence="8" id="KW-0464">Manganese</keyword>
<keyword evidence="13" id="KW-1185">Reference proteome</keyword>
<dbReference type="Pfam" id="PF00481">
    <property type="entry name" value="PP2C"/>
    <property type="match status" value="2"/>
</dbReference>
<dbReference type="PROSITE" id="PS51746">
    <property type="entry name" value="PPM_2"/>
    <property type="match status" value="1"/>
</dbReference>
<dbReference type="GO" id="GO:0046872">
    <property type="term" value="F:metal ion binding"/>
    <property type="evidence" value="ECO:0007669"/>
    <property type="project" value="UniProtKB-KW"/>
</dbReference>
<evidence type="ECO:0000256" key="8">
    <source>
        <dbReference type="ARBA" id="ARBA00023211"/>
    </source>
</evidence>
<feature type="region of interest" description="Disordered" evidence="10">
    <location>
        <begin position="181"/>
        <end position="292"/>
    </location>
</feature>
<reference evidence="12" key="1">
    <citation type="submission" date="2021-02" db="EMBL/GenBank/DDBJ databases">
        <authorList>
            <person name="Nowell W R."/>
        </authorList>
    </citation>
    <scope>NUCLEOTIDE SEQUENCE</scope>
    <source>
        <strain evidence="12">Ploen Becks lab</strain>
    </source>
</reference>
<feature type="compositionally biased region" description="Basic and acidic residues" evidence="10">
    <location>
        <begin position="344"/>
        <end position="367"/>
    </location>
</feature>
<evidence type="ECO:0000313" key="13">
    <source>
        <dbReference type="Proteomes" id="UP000663879"/>
    </source>
</evidence>
<dbReference type="InterPro" id="IPR036457">
    <property type="entry name" value="PPM-type-like_dom_sf"/>
</dbReference>
<protein>
    <recommendedName>
        <fullName evidence="3">protein-serine/threonine phosphatase</fullName>
        <ecNumber evidence="3">3.1.3.16</ecNumber>
    </recommendedName>
</protein>
<feature type="region of interest" description="Disordered" evidence="10">
    <location>
        <begin position="399"/>
        <end position="503"/>
    </location>
</feature>
<sequence>MGAYLSEPNINKESMDGDNGHLSFGASSMQGWRIDQEDAHNSILNFDEKTAFFAVFDGHGGAEVAQYCSKYLPDYLKKLDDYKIGNLEDALKNLFLKFDESLLTPEAQKELKELREMTSRKSSVKDVDEKKEDLAESGNSDNDEEPEYESEAAQLYDEATMPIEEVLKRYSKTEKKMKKALKKKGVLRASSSVEEKPASFQEQEERDIKEIKKNSTNIENSENGSHDNEYDEASNLGEVSDSQKSNVICESSSLQSGENSMSKSILSNSLDTNAKSKMSKDEIKLSPIRKKPSTSLLIDDVSSIASETTILNCTTNQSLSNYEENKENDMAGGSSGNQETEANLDAKKDNSEIKNIEHNSQIEKENVSKTNKKLSNTNLIAKLIAGVVNSKLKQNLKKIKRTNGKKMDEAKDDKENDGDADDEEGGEQQDDYEDNDEDEEQEESDEDNDEDDDDDDEESDDDDDYEEDEEDDNEEEDDDDEDDDGGIDIDAAQGLGMESRPGYDSGCTAVVALLRETKLYVANAGDSRCVVCREGKAIEMSIDHKPEDDLERERIEKAGGTVTKDGRVNSGLNLSRAIGDHSYKGNKNLSLSEQMITSLPDLKLLDIDITKDKFMVLACDGIWNFMSSQEVCDYIQERLDANYAKLSQICEEMFMHCLAPDSDGDGTGCDNMTCIIVTFNPFRKVCVKLNKEEINNEKACLKRSHDENEEKEQSTSQSSETDNKKLKQELTDHN</sequence>
<feature type="compositionally biased region" description="Basic and acidic residues" evidence="10">
    <location>
        <begin position="721"/>
        <end position="734"/>
    </location>
</feature>
<feature type="compositionally biased region" description="Basic and acidic residues" evidence="10">
    <location>
        <begin position="700"/>
        <end position="713"/>
    </location>
</feature>
<evidence type="ECO:0000256" key="6">
    <source>
        <dbReference type="ARBA" id="ARBA00022842"/>
    </source>
</evidence>
<evidence type="ECO:0000256" key="5">
    <source>
        <dbReference type="ARBA" id="ARBA00022801"/>
    </source>
</evidence>
<dbReference type="PROSITE" id="PS01032">
    <property type="entry name" value="PPM_1"/>
    <property type="match status" value="1"/>
</dbReference>
<dbReference type="InterPro" id="IPR000222">
    <property type="entry name" value="PP2C_BS"/>
</dbReference>
<dbReference type="InterPro" id="IPR015655">
    <property type="entry name" value="PP2C"/>
</dbReference>
<dbReference type="OrthoDB" id="10264738at2759"/>
<dbReference type="EC" id="3.1.3.16" evidence="3"/>
<feature type="compositionally biased region" description="Acidic residues" evidence="10">
    <location>
        <begin position="141"/>
        <end position="150"/>
    </location>
</feature>
<feature type="compositionally biased region" description="Polar residues" evidence="10">
    <location>
        <begin position="240"/>
        <end position="276"/>
    </location>
</feature>
<feature type="compositionally biased region" description="Polar residues" evidence="10">
    <location>
        <begin position="214"/>
        <end position="223"/>
    </location>
</feature>
<comment type="similarity">
    <text evidence="2 9">Belongs to the PP2C family.</text>
</comment>
<dbReference type="PANTHER" id="PTHR13832:SF803">
    <property type="entry name" value="PROTEIN PHOSPHATASE 1G"/>
    <property type="match status" value="1"/>
</dbReference>
<dbReference type="Gene3D" id="3.60.40.10">
    <property type="entry name" value="PPM-type phosphatase domain"/>
    <property type="match status" value="2"/>
</dbReference>
<accession>A0A813M8Z5</accession>
<feature type="compositionally biased region" description="Basic and acidic residues" evidence="10">
    <location>
        <begin position="113"/>
        <end position="134"/>
    </location>
</feature>
<feature type="region of interest" description="Disordered" evidence="10">
    <location>
        <begin position="700"/>
        <end position="734"/>
    </location>
</feature>
<evidence type="ECO:0000256" key="4">
    <source>
        <dbReference type="ARBA" id="ARBA00022723"/>
    </source>
</evidence>
<comment type="caution">
    <text evidence="12">The sequence shown here is derived from an EMBL/GenBank/DDBJ whole genome shotgun (WGS) entry which is preliminary data.</text>
</comment>
<feature type="region of interest" description="Disordered" evidence="10">
    <location>
        <begin position="318"/>
        <end position="374"/>
    </location>
</feature>
<gene>
    <name evidence="12" type="ORF">OXX778_LOCUS1440</name>
</gene>
<comment type="cofactor">
    <cofactor evidence="1">
        <name>Mn(2+)</name>
        <dbReference type="ChEBI" id="CHEBI:29035"/>
    </cofactor>
</comment>
<evidence type="ECO:0000256" key="9">
    <source>
        <dbReference type="RuleBase" id="RU003465"/>
    </source>
</evidence>
<proteinExistence type="inferred from homology"/>
<feature type="domain" description="PPM-type phosphatase" evidence="11">
    <location>
        <begin position="23"/>
        <end position="679"/>
    </location>
</feature>
<keyword evidence="6" id="KW-0460">Magnesium</keyword>
<organism evidence="12 13">
    <name type="scientific">Brachionus calyciflorus</name>
    <dbReference type="NCBI Taxonomy" id="104777"/>
    <lineage>
        <taxon>Eukaryota</taxon>
        <taxon>Metazoa</taxon>
        <taxon>Spiralia</taxon>
        <taxon>Gnathifera</taxon>
        <taxon>Rotifera</taxon>
        <taxon>Eurotatoria</taxon>
        <taxon>Monogononta</taxon>
        <taxon>Pseudotrocha</taxon>
        <taxon>Ploima</taxon>
        <taxon>Brachionidae</taxon>
        <taxon>Brachionus</taxon>
    </lineage>
</organism>
<dbReference type="PANTHER" id="PTHR13832">
    <property type="entry name" value="PROTEIN PHOSPHATASE 2C"/>
    <property type="match status" value="1"/>
</dbReference>
<dbReference type="EMBL" id="CAJNOC010000092">
    <property type="protein sequence ID" value="CAF0714243.1"/>
    <property type="molecule type" value="Genomic_DNA"/>
</dbReference>
<dbReference type="CDD" id="cd00143">
    <property type="entry name" value="PP2Cc"/>
    <property type="match status" value="2"/>
</dbReference>
<dbReference type="Proteomes" id="UP000663879">
    <property type="component" value="Unassembled WGS sequence"/>
</dbReference>
<name>A0A813M8Z5_9BILA</name>
<evidence type="ECO:0000256" key="3">
    <source>
        <dbReference type="ARBA" id="ARBA00013081"/>
    </source>
</evidence>
<feature type="compositionally biased region" description="Basic and acidic residues" evidence="10">
    <location>
        <begin position="405"/>
        <end position="414"/>
    </location>
</feature>
<evidence type="ECO:0000313" key="12">
    <source>
        <dbReference type="EMBL" id="CAF0714243.1"/>
    </source>
</evidence>
<evidence type="ECO:0000256" key="10">
    <source>
        <dbReference type="SAM" id="MobiDB-lite"/>
    </source>
</evidence>
<keyword evidence="4" id="KW-0479">Metal-binding</keyword>
<keyword evidence="5 9" id="KW-0378">Hydrolase</keyword>
<dbReference type="SMART" id="SM00332">
    <property type="entry name" value="PP2Cc"/>
    <property type="match status" value="1"/>
</dbReference>
<dbReference type="SUPFAM" id="SSF81606">
    <property type="entry name" value="PP2C-like"/>
    <property type="match status" value="2"/>
</dbReference>
<dbReference type="InterPro" id="IPR001932">
    <property type="entry name" value="PPM-type_phosphatase-like_dom"/>
</dbReference>